<name>A0ABS8DME0_9FIRM</name>
<dbReference type="EC" id="3.4.22.71" evidence="3"/>
<dbReference type="SUPFAM" id="SSF63817">
    <property type="entry name" value="Sortase"/>
    <property type="match status" value="1"/>
</dbReference>
<dbReference type="GO" id="GO:0016787">
    <property type="term" value="F:hydrolase activity"/>
    <property type="evidence" value="ECO:0007669"/>
    <property type="project" value="UniProtKB-KW"/>
</dbReference>
<proteinExistence type="predicted"/>
<evidence type="ECO:0000313" key="3">
    <source>
        <dbReference type="EMBL" id="MCB7389532.1"/>
    </source>
</evidence>
<dbReference type="Proteomes" id="UP001299546">
    <property type="component" value="Unassembled WGS sequence"/>
</dbReference>
<dbReference type="InterPro" id="IPR023365">
    <property type="entry name" value="Sortase_dom-sf"/>
</dbReference>
<organism evidence="3 4">
    <name type="scientific">Bariatricus massiliensis</name>
    <dbReference type="NCBI Taxonomy" id="1745713"/>
    <lineage>
        <taxon>Bacteria</taxon>
        <taxon>Bacillati</taxon>
        <taxon>Bacillota</taxon>
        <taxon>Clostridia</taxon>
        <taxon>Lachnospirales</taxon>
        <taxon>Lachnospiraceae</taxon>
        <taxon>Bariatricus</taxon>
    </lineage>
</organism>
<evidence type="ECO:0000313" key="4">
    <source>
        <dbReference type="Proteomes" id="UP001299546"/>
    </source>
</evidence>
<feature type="transmembrane region" description="Helical" evidence="2">
    <location>
        <begin position="12"/>
        <end position="31"/>
    </location>
</feature>
<protein>
    <submittedName>
        <fullName evidence="3">Class B sortase</fullName>
        <ecNumber evidence="3">3.4.22.71</ecNumber>
    </submittedName>
</protein>
<keyword evidence="2" id="KW-1133">Transmembrane helix</keyword>
<dbReference type="InterPro" id="IPR005754">
    <property type="entry name" value="Sortase"/>
</dbReference>
<gene>
    <name evidence="3" type="primary">srtB</name>
    <name evidence="3" type="ORF">LIZ65_19810</name>
</gene>
<dbReference type="NCBIfam" id="TIGR03064">
    <property type="entry name" value="sortase_srtB"/>
    <property type="match status" value="1"/>
</dbReference>
<dbReference type="EMBL" id="JAJCIS010000031">
    <property type="protein sequence ID" value="MCB7389532.1"/>
    <property type="molecule type" value="Genomic_DNA"/>
</dbReference>
<keyword evidence="2" id="KW-0472">Membrane</keyword>
<evidence type="ECO:0000256" key="2">
    <source>
        <dbReference type="SAM" id="Phobius"/>
    </source>
</evidence>
<dbReference type="RefSeq" id="WP_199882798.1">
    <property type="nucleotide sequence ID" value="NZ_JAJCIQ010000029.1"/>
</dbReference>
<accession>A0ABS8DME0</accession>
<sequence>MSNYRFRRRRYRLITGLLVFVALGCMLYLFSRYRGYQEGIRIYDAIRSSITVEEPENPEREEDIRDILKDNLPGQAWIYCPGTPIDYPVMQSGDNLYYLTHFPDGRVNGNGSIFLDCRNTSDFTDDNSILYGHRMMNGTMFGGIAKYTSTAYYKRNPYFYLYTKDASYRVELFAGYVLDGGDSLPLRFAEEGQQAFIQEVKAKSKFQSDITPTMEDRLLTMITCDYEWNNARFALIGRLVPIV</sequence>
<evidence type="ECO:0000256" key="1">
    <source>
        <dbReference type="ARBA" id="ARBA00022801"/>
    </source>
</evidence>
<dbReference type="Pfam" id="PF04203">
    <property type="entry name" value="Sortase"/>
    <property type="match status" value="1"/>
</dbReference>
<dbReference type="InterPro" id="IPR009835">
    <property type="entry name" value="SrtB"/>
</dbReference>
<keyword evidence="1 3" id="KW-0378">Hydrolase</keyword>
<dbReference type="CDD" id="cd05826">
    <property type="entry name" value="Sortase_B"/>
    <property type="match status" value="1"/>
</dbReference>
<comment type="caution">
    <text evidence="3">The sequence shown here is derived from an EMBL/GenBank/DDBJ whole genome shotgun (WGS) entry which is preliminary data.</text>
</comment>
<reference evidence="3 4" key="1">
    <citation type="submission" date="2021-10" db="EMBL/GenBank/DDBJ databases">
        <title>Collection of gut derived symbiotic bacterial strains cultured from healthy donors.</title>
        <authorList>
            <person name="Lin H."/>
            <person name="Littmann E."/>
            <person name="Kohout C."/>
            <person name="Pamer E.G."/>
        </authorList>
    </citation>
    <scope>NUCLEOTIDE SEQUENCE [LARGE SCALE GENOMIC DNA]</scope>
    <source>
        <strain evidence="3 4">DFI.1.165</strain>
    </source>
</reference>
<dbReference type="Gene3D" id="2.40.260.10">
    <property type="entry name" value="Sortase"/>
    <property type="match status" value="1"/>
</dbReference>
<keyword evidence="4" id="KW-1185">Reference proteome</keyword>
<dbReference type="PROSITE" id="PS51257">
    <property type="entry name" value="PROKAR_LIPOPROTEIN"/>
    <property type="match status" value="1"/>
</dbReference>
<keyword evidence="2" id="KW-0812">Transmembrane</keyword>